<evidence type="ECO:0000313" key="2">
    <source>
        <dbReference type="Proteomes" id="UP001341840"/>
    </source>
</evidence>
<sequence length="267" mass="30112">MGIPIIVAVYPNVTITRKVNGAYFEDSHPIVMQTWRLHSLAELKSLILVNMGILGVKHVRKIAYRCIALDAEQNIRYKIYWLRGDDDVRAMFDCHGKIVKDQVMELCIELVNVCDVDPSSREVGSSSREARPSKEMACLRELGHELLEEDSVLEEEWVLTSSDDDSENDVEYVPQTQLHLASSSQQILPPPNPLPSRAPFQSHYDTFDLDTMQLDPMPFGPGGTDDYNLDEVWNTKSSNLIEQSIIVDADIMHQDAAGAFELHSGRI</sequence>
<dbReference type="EMBL" id="JASCZI010091067">
    <property type="protein sequence ID" value="MED6148788.1"/>
    <property type="molecule type" value="Genomic_DNA"/>
</dbReference>
<comment type="caution">
    <text evidence="1">The sequence shown here is derived from an EMBL/GenBank/DDBJ whole genome shotgun (WGS) entry which is preliminary data.</text>
</comment>
<gene>
    <name evidence="1" type="ORF">PIB30_056184</name>
</gene>
<reference evidence="1 2" key="1">
    <citation type="journal article" date="2023" name="Plants (Basel)">
        <title>Bridging the Gap: Combining Genomics and Transcriptomics Approaches to Understand Stylosanthes scabra, an Orphan Legume from the Brazilian Caatinga.</title>
        <authorList>
            <person name="Ferreira-Neto J.R.C."/>
            <person name="da Silva M.D."/>
            <person name="Binneck E."/>
            <person name="de Melo N.F."/>
            <person name="da Silva R.H."/>
            <person name="de Melo A.L.T.M."/>
            <person name="Pandolfi V."/>
            <person name="Bustamante F.O."/>
            <person name="Brasileiro-Vidal A.C."/>
            <person name="Benko-Iseppon A.M."/>
        </authorList>
    </citation>
    <scope>NUCLEOTIDE SEQUENCE [LARGE SCALE GENOMIC DNA]</scope>
    <source>
        <tissue evidence="1">Leaves</tissue>
    </source>
</reference>
<dbReference type="Proteomes" id="UP001341840">
    <property type="component" value="Unassembled WGS sequence"/>
</dbReference>
<name>A0ABU6TLR1_9FABA</name>
<protein>
    <submittedName>
        <fullName evidence="1">Uncharacterized protein</fullName>
    </submittedName>
</protein>
<proteinExistence type="predicted"/>
<evidence type="ECO:0000313" key="1">
    <source>
        <dbReference type="EMBL" id="MED6148788.1"/>
    </source>
</evidence>
<keyword evidence="2" id="KW-1185">Reference proteome</keyword>
<accession>A0ABU6TLR1</accession>
<organism evidence="1 2">
    <name type="scientific">Stylosanthes scabra</name>
    <dbReference type="NCBI Taxonomy" id="79078"/>
    <lineage>
        <taxon>Eukaryota</taxon>
        <taxon>Viridiplantae</taxon>
        <taxon>Streptophyta</taxon>
        <taxon>Embryophyta</taxon>
        <taxon>Tracheophyta</taxon>
        <taxon>Spermatophyta</taxon>
        <taxon>Magnoliopsida</taxon>
        <taxon>eudicotyledons</taxon>
        <taxon>Gunneridae</taxon>
        <taxon>Pentapetalae</taxon>
        <taxon>rosids</taxon>
        <taxon>fabids</taxon>
        <taxon>Fabales</taxon>
        <taxon>Fabaceae</taxon>
        <taxon>Papilionoideae</taxon>
        <taxon>50 kb inversion clade</taxon>
        <taxon>dalbergioids sensu lato</taxon>
        <taxon>Dalbergieae</taxon>
        <taxon>Pterocarpus clade</taxon>
        <taxon>Stylosanthes</taxon>
    </lineage>
</organism>